<feature type="region of interest" description="Disordered" evidence="1">
    <location>
        <begin position="19"/>
        <end position="42"/>
    </location>
</feature>
<keyword evidence="2" id="KW-0732">Signal</keyword>
<dbReference type="EMBL" id="JBBXJM010000006">
    <property type="protein sequence ID" value="KAL1406581.1"/>
    <property type="molecule type" value="Genomic_DNA"/>
</dbReference>
<dbReference type="GeneID" id="95989330"/>
<reference evidence="3 4" key="1">
    <citation type="submission" date="2023-08" db="EMBL/GenBank/DDBJ databases">
        <title>Annotated Genome Sequence of Vanrija albida AlHP1.</title>
        <authorList>
            <person name="Herzog R."/>
        </authorList>
    </citation>
    <scope>NUCLEOTIDE SEQUENCE [LARGE SCALE GENOMIC DNA]</scope>
    <source>
        <strain evidence="3 4">AlHP1</strain>
    </source>
</reference>
<dbReference type="RefSeq" id="XP_069206525.1">
    <property type="nucleotide sequence ID" value="XM_069356684.1"/>
</dbReference>
<organism evidence="3 4">
    <name type="scientific">Vanrija albida</name>
    <dbReference type="NCBI Taxonomy" id="181172"/>
    <lineage>
        <taxon>Eukaryota</taxon>
        <taxon>Fungi</taxon>
        <taxon>Dikarya</taxon>
        <taxon>Basidiomycota</taxon>
        <taxon>Agaricomycotina</taxon>
        <taxon>Tremellomycetes</taxon>
        <taxon>Trichosporonales</taxon>
        <taxon>Trichosporonaceae</taxon>
        <taxon>Vanrija</taxon>
    </lineage>
</organism>
<feature type="signal peptide" evidence="2">
    <location>
        <begin position="1"/>
        <end position="17"/>
    </location>
</feature>
<sequence>MLCFTAIVLSLATLGAAQSSSATPPTQTSPTPTAPSGSAAPYTGPQASPGFGFVYPKNGSYFPLQPTKEQLPKDAPTGAKLYPWQEVGQWLAYIKLPKEKLNETMAINVYHINGTSASQNYLGRYMTPATSYAVSELFEFRETDKLDPSVPGGPNGSQNSAAGSLLPPISLVFLLSGAIGVWSLV</sequence>
<name>A0ABR3PVU2_9TREE</name>
<comment type="caution">
    <text evidence="3">The sequence shown here is derived from an EMBL/GenBank/DDBJ whole genome shotgun (WGS) entry which is preliminary data.</text>
</comment>
<dbReference type="Proteomes" id="UP001565368">
    <property type="component" value="Unassembled WGS sequence"/>
</dbReference>
<evidence type="ECO:0000313" key="4">
    <source>
        <dbReference type="Proteomes" id="UP001565368"/>
    </source>
</evidence>
<evidence type="ECO:0000256" key="1">
    <source>
        <dbReference type="SAM" id="MobiDB-lite"/>
    </source>
</evidence>
<keyword evidence="4" id="KW-1185">Reference proteome</keyword>
<feature type="compositionally biased region" description="Low complexity" evidence="1">
    <location>
        <begin position="19"/>
        <end position="41"/>
    </location>
</feature>
<proteinExistence type="predicted"/>
<evidence type="ECO:0000256" key="2">
    <source>
        <dbReference type="SAM" id="SignalP"/>
    </source>
</evidence>
<gene>
    <name evidence="3" type="ORF">Q8F55_008287</name>
</gene>
<feature type="chain" id="PRO_5046189630" evidence="2">
    <location>
        <begin position="18"/>
        <end position="185"/>
    </location>
</feature>
<accession>A0ABR3PVU2</accession>
<evidence type="ECO:0000313" key="3">
    <source>
        <dbReference type="EMBL" id="KAL1406581.1"/>
    </source>
</evidence>
<protein>
    <submittedName>
        <fullName evidence="3">Uncharacterized protein</fullName>
    </submittedName>
</protein>